<evidence type="ECO:0000256" key="8">
    <source>
        <dbReference type="ARBA" id="ARBA00023136"/>
    </source>
</evidence>
<dbReference type="InterPro" id="IPR000337">
    <property type="entry name" value="GPCR_3"/>
</dbReference>
<dbReference type="FunFam" id="2.10.50.30:FF:000002">
    <property type="entry name" value="Vomeronasal 2 receptor, h1"/>
    <property type="match status" value="1"/>
</dbReference>
<accession>A0AA97K7J6</accession>
<keyword evidence="11" id="KW-0807">Transducer</keyword>
<dbReference type="InterPro" id="IPR028082">
    <property type="entry name" value="Peripla_BP_I"/>
</dbReference>
<keyword evidence="9" id="KW-0675">Receptor</keyword>
<dbReference type="InterPro" id="IPR011500">
    <property type="entry name" value="GPCR_3_9-Cys_dom"/>
</dbReference>
<evidence type="ECO:0000256" key="10">
    <source>
        <dbReference type="ARBA" id="ARBA00023180"/>
    </source>
</evidence>
<dbReference type="PRINTS" id="PR00248">
    <property type="entry name" value="GPCRMGR"/>
</dbReference>
<dbReference type="GeneID" id="129339460"/>
<keyword evidence="14" id="KW-1185">Reference proteome</keyword>
<evidence type="ECO:0000313" key="14">
    <source>
        <dbReference type="Proteomes" id="UP001190640"/>
    </source>
</evidence>
<dbReference type="InterPro" id="IPR038550">
    <property type="entry name" value="GPCR_3_9-Cys_sf"/>
</dbReference>
<evidence type="ECO:0000256" key="7">
    <source>
        <dbReference type="ARBA" id="ARBA00023040"/>
    </source>
</evidence>
<feature type="transmembrane region" description="Helical" evidence="12">
    <location>
        <begin position="394"/>
        <end position="414"/>
    </location>
</feature>
<keyword evidence="7" id="KW-0297">G-protein coupled receptor</keyword>
<dbReference type="PROSITE" id="PS50259">
    <property type="entry name" value="G_PROTEIN_RECEP_F3_4"/>
    <property type="match status" value="1"/>
</dbReference>
<comment type="similarity">
    <text evidence="2">Belongs to the G-protein coupled receptor 3 family.</text>
</comment>
<dbReference type="Pfam" id="PF01094">
    <property type="entry name" value="ANF_receptor"/>
    <property type="match status" value="1"/>
</dbReference>
<dbReference type="Gene3D" id="2.10.50.30">
    <property type="entry name" value="GPCR, family 3, nine cysteines domain"/>
    <property type="match status" value="1"/>
</dbReference>
<evidence type="ECO:0000256" key="6">
    <source>
        <dbReference type="ARBA" id="ARBA00022989"/>
    </source>
</evidence>
<evidence type="ECO:0000256" key="5">
    <source>
        <dbReference type="ARBA" id="ARBA00022729"/>
    </source>
</evidence>
<evidence type="ECO:0000256" key="2">
    <source>
        <dbReference type="ARBA" id="ARBA00007242"/>
    </source>
</evidence>
<keyword evidence="4 12" id="KW-0812">Transmembrane</keyword>
<gene>
    <name evidence="15" type="primary">LOC129339460</name>
</gene>
<feature type="transmembrane region" description="Helical" evidence="12">
    <location>
        <begin position="200"/>
        <end position="219"/>
    </location>
</feature>
<evidence type="ECO:0000256" key="12">
    <source>
        <dbReference type="SAM" id="Phobius"/>
    </source>
</evidence>
<comment type="subcellular location">
    <subcellularLocation>
        <location evidence="1">Cell membrane</location>
        <topology evidence="1">Multi-pass membrane protein</topology>
    </subcellularLocation>
</comment>
<dbReference type="KEGG" id="emc:129339460"/>
<feature type="transmembrane region" description="Helical" evidence="12">
    <location>
        <begin position="426"/>
        <end position="449"/>
    </location>
</feature>
<evidence type="ECO:0000259" key="13">
    <source>
        <dbReference type="PROSITE" id="PS50259"/>
    </source>
</evidence>
<evidence type="ECO:0000256" key="3">
    <source>
        <dbReference type="ARBA" id="ARBA00022475"/>
    </source>
</evidence>
<feature type="transmembrane region" description="Helical" evidence="12">
    <location>
        <begin position="314"/>
        <end position="333"/>
    </location>
</feature>
<evidence type="ECO:0000256" key="4">
    <source>
        <dbReference type="ARBA" id="ARBA00022692"/>
    </source>
</evidence>
<keyword evidence="8 12" id="KW-0472">Membrane</keyword>
<dbReference type="Pfam" id="PF00003">
    <property type="entry name" value="7tm_3"/>
    <property type="match status" value="1"/>
</dbReference>
<dbReference type="RefSeq" id="XP_054850016.1">
    <property type="nucleotide sequence ID" value="XM_054994041.1"/>
</dbReference>
<keyword evidence="3" id="KW-1003">Cell membrane</keyword>
<organism evidence="14 15">
    <name type="scientific">Eublepharis macularius</name>
    <name type="common">Leopard gecko</name>
    <name type="synonym">Cyrtodactylus macularius</name>
    <dbReference type="NCBI Taxonomy" id="481883"/>
    <lineage>
        <taxon>Eukaryota</taxon>
        <taxon>Metazoa</taxon>
        <taxon>Chordata</taxon>
        <taxon>Craniata</taxon>
        <taxon>Vertebrata</taxon>
        <taxon>Euteleostomi</taxon>
        <taxon>Lepidosauria</taxon>
        <taxon>Squamata</taxon>
        <taxon>Bifurcata</taxon>
        <taxon>Gekkota</taxon>
        <taxon>Eublepharidae</taxon>
        <taxon>Eublepharinae</taxon>
        <taxon>Eublepharis</taxon>
    </lineage>
</organism>
<dbReference type="PROSITE" id="PS00981">
    <property type="entry name" value="G_PROTEIN_RECEP_F3_3"/>
    <property type="match status" value="1"/>
</dbReference>
<dbReference type="Proteomes" id="UP001190640">
    <property type="component" value="Chromosome 12"/>
</dbReference>
<keyword evidence="10" id="KW-0325">Glycoprotein</keyword>
<feature type="transmembrane region" description="Helical" evidence="12">
    <location>
        <begin position="270"/>
        <end position="294"/>
    </location>
</feature>
<keyword evidence="6 12" id="KW-1133">Transmembrane helix</keyword>
<dbReference type="InterPro" id="IPR017979">
    <property type="entry name" value="GPCR_3_CS"/>
</dbReference>
<dbReference type="SUPFAM" id="SSF53822">
    <property type="entry name" value="Periplasmic binding protein-like I"/>
    <property type="match status" value="1"/>
</dbReference>
<feature type="transmembrane region" description="Helical" evidence="12">
    <location>
        <begin position="240"/>
        <end position="258"/>
    </location>
</feature>
<dbReference type="PRINTS" id="PR01535">
    <property type="entry name" value="VOMERONASL2R"/>
</dbReference>
<evidence type="ECO:0000256" key="11">
    <source>
        <dbReference type="ARBA" id="ARBA00023224"/>
    </source>
</evidence>
<sequence length="468" mass="52502">MEKLECLLGIVYEMNMTGHSYNIYNAVYTVAHALDAMHILKSKSRTLLHHFLGNIVFNNTAGETVHFDENGELVVGFDVTNWVTFPNGSIVRVKVGRLDLRAPSGKELTIHDDQIVWHRSFKQVIPFSVCNDPCHPGYSKKKTNEKTFCCYICASCPKGMISEQKDMDTCVKCPEDQYPNNQQEKCIPKVITYLSYEEPLGISLVTLAISYCLFALLVFATFVKHQDTPIVKANNRSLSYILLGSLLLCFLCSFLFIGQPVKTTCLLRQTVFGIVFSVALSCVLAKTTTVILAFMATKPGSRVKRWIGKRMTNCIVISCSFIQSGICTLWLAMFPPFPQMNMHAVDGKIIVACNEGSTTMFYCVLGYLGFLAIVSFTVAFLTRKLPGSFNEAKFITFSMLVFCSVWLSFIPSYLCSKGKYMVAVETFSILSSSAGLLGCIFFPKCYIIVLKPQLNSRKHLLRTQNKRM</sequence>
<proteinExistence type="inferred from homology"/>
<dbReference type="Gene3D" id="3.40.50.2300">
    <property type="match status" value="2"/>
</dbReference>
<dbReference type="InterPro" id="IPR000068">
    <property type="entry name" value="GPCR_3_Ca_sens_rcpt-rel"/>
</dbReference>
<dbReference type="Pfam" id="PF07562">
    <property type="entry name" value="NCD3G"/>
    <property type="match status" value="1"/>
</dbReference>
<reference evidence="15" key="1">
    <citation type="submission" date="2025-08" db="UniProtKB">
        <authorList>
            <consortium name="RefSeq"/>
        </authorList>
    </citation>
    <scope>IDENTIFICATION</scope>
    <source>
        <tissue evidence="15">Blood</tissue>
    </source>
</reference>
<dbReference type="InterPro" id="IPR001828">
    <property type="entry name" value="ANF_lig-bd_rcpt"/>
</dbReference>
<protein>
    <submittedName>
        <fullName evidence="15">Vomeronasal type-2 receptor 26-like</fullName>
    </submittedName>
</protein>
<feature type="transmembrane region" description="Helical" evidence="12">
    <location>
        <begin position="359"/>
        <end position="382"/>
    </location>
</feature>
<evidence type="ECO:0000313" key="15">
    <source>
        <dbReference type="RefSeq" id="XP_054850016.1"/>
    </source>
</evidence>
<feature type="domain" description="G-protein coupled receptors family 3 profile" evidence="13">
    <location>
        <begin position="200"/>
        <end position="464"/>
    </location>
</feature>
<evidence type="ECO:0000256" key="1">
    <source>
        <dbReference type="ARBA" id="ARBA00004651"/>
    </source>
</evidence>
<dbReference type="CDD" id="cd15283">
    <property type="entry name" value="7tmC_V2R_pheromone"/>
    <property type="match status" value="1"/>
</dbReference>
<dbReference type="InterPro" id="IPR004073">
    <property type="entry name" value="GPCR_3_vmron_rcpt_2"/>
</dbReference>
<dbReference type="PANTHER" id="PTHR24061">
    <property type="entry name" value="CALCIUM-SENSING RECEPTOR-RELATED"/>
    <property type="match status" value="1"/>
</dbReference>
<dbReference type="InterPro" id="IPR017978">
    <property type="entry name" value="GPCR_3_C"/>
</dbReference>
<name>A0AA97K7J6_EUBMA</name>
<evidence type="ECO:0000256" key="9">
    <source>
        <dbReference type="ARBA" id="ARBA00023170"/>
    </source>
</evidence>
<dbReference type="AlphaFoldDB" id="A0AA97K7J6"/>
<dbReference type="GO" id="GO:0005886">
    <property type="term" value="C:plasma membrane"/>
    <property type="evidence" value="ECO:0007669"/>
    <property type="project" value="UniProtKB-SubCell"/>
</dbReference>
<dbReference type="GO" id="GO:0004930">
    <property type="term" value="F:G protein-coupled receptor activity"/>
    <property type="evidence" value="ECO:0007669"/>
    <property type="project" value="UniProtKB-KW"/>
</dbReference>
<dbReference type="PANTHER" id="PTHR24061:SF599">
    <property type="entry name" value="G-PROTEIN COUPLED RECEPTORS FAMILY 3 PROFILE DOMAIN-CONTAINING PROTEIN"/>
    <property type="match status" value="1"/>
</dbReference>
<keyword evidence="5" id="KW-0732">Signal</keyword>